<dbReference type="PANTHER" id="PTHR11690:SF248">
    <property type="entry name" value="PICKPOCKET 17, ISOFORM A"/>
    <property type="match status" value="1"/>
</dbReference>
<evidence type="ECO:0000256" key="6">
    <source>
        <dbReference type="ARBA" id="ARBA00023053"/>
    </source>
</evidence>
<evidence type="ECO:0000256" key="12">
    <source>
        <dbReference type="SAM" id="MobiDB-lite"/>
    </source>
</evidence>
<comment type="caution">
    <text evidence="13">The sequence shown here is derived from an EMBL/GenBank/DDBJ whole genome shotgun (WGS) entry which is preliminary data.</text>
</comment>
<keyword evidence="3 11" id="KW-0894">Sodium channel</keyword>
<feature type="region of interest" description="Disordered" evidence="12">
    <location>
        <begin position="565"/>
        <end position="601"/>
    </location>
</feature>
<proteinExistence type="inferred from homology"/>
<sequence length="601" mass="67032">MSGSTTEAEPKPKPEDAAAEPTAEQTPQRMTRYGAISTKEEPLPQPLPPPQPPKPPPLPSKSSRSEGIAGALRSSALPKRRRTKEEKQIYEDSIKGFMDALLSNSSLLAISNIVKRNHPVLKTLWAIALCLCLILSIRQLYSLTRTYLGHPKSTTIELSYKPFDFPSVTFCNHNPLRRSRVELNGPSDLQSFFSDLLSRNYSVADNGTQLMTQQSDWLKFEKLISNISVLDRLSMGYQHGDFILQCNFAGKKCDPDMFSVSLTKTYGNCFTFNGWQSVRGFERPVAKNGREHGLIMTLFLELDEYLPNFIPSAGVKVQLHEPGSMGFPEYSGFSVPPGFQSSIGVSLKKITRLDHQNDHCEDGEKFYATYGIKYTYSACMARCKHDRVRQKCGCYDLANKLFYANHVRHMQPCQSEKELSCMIDVEYSGEEGNLNCGCLLPCQESSYKYGQSLSEWPTDSYEARLFGDLMDVKPKISSLKNETKILARRNLLNLLVYMDGLMTEHVIEKNSYAVDNYLSDIGGTLGLFLGFSVLTGFELLEASALVLAYVCGKIIYTEEEDDETSAFADDDSLTPPGSPRGAHRSSRIASLAGTTPHLHPG</sequence>
<keyword evidence="2 11" id="KW-0813">Transport</keyword>
<dbReference type="Proteomes" id="UP000215902">
    <property type="component" value="Unassembled WGS sequence"/>
</dbReference>
<evidence type="ECO:0000256" key="3">
    <source>
        <dbReference type="ARBA" id="ARBA00022461"/>
    </source>
</evidence>
<keyword evidence="5" id="KW-1133">Transmembrane helix</keyword>
<keyword evidence="4 11" id="KW-0812">Transmembrane</keyword>
<dbReference type="OrthoDB" id="6021021at2759"/>
<keyword evidence="9 11" id="KW-0739">Sodium transport</keyword>
<dbReference type="PANTHER" id="PTHR11690">
    <property type="entry name" value="AMILORIDE-SENSITIVE SODIUM CHANNEL-RELATED"/>
    <property type="match status" value="1"/>
</dbReference>
<organism evidence="13 14">
    <name type="scientific">Macrostomum lignano</name>
    <dbReference type="NCBI Taxonomy" id="282301"/>
    <lineage>
        <taxon>Eukaryota</taxon>
        <taxon>Metazoa</taxon>
        <taxon>Spiralia</taxon>
        <taxon>Lophotrochozoa</taxon>
        <taxon>Platyhelminthes</taxon>
        <taxon>Rhabditophora</taxon>
        <taxon>Macrostomorpha</taxon>
        <taxon>Macrostomida</taxon>
        <taxon>Macrostomidae</taxon>
        <taxon>Macrostomum</taxon>
    </lineage>
</organism>
<feature type="region of interest" description="Disordered" evidence="12">
    <location>
        <begin position="1"/>
        <end position="84"/>
    </location>
</feature>
<dbReference type="PRINTS" id="PR01078">
    <property type="entry name" value="AMINACHANNEL"/>
</dbReference>
<keyword evidence="14" id="KW-1185">Reference proteome</keyword>
<evidence type="ECO:0000256" key="1">
    <source>
        <dbReference type="ARBA" id="ARBA00004141"/>
    </source>
</evidence>
<evidence type="ECO:0000256" key="5">
    <source>
        <dbReference type="ARBA" id="ARBA00022989"/>
    </source>
</evidence>
<keyword evidence="8" id="KW-0472">Membrane</keyword>
<evidence type="ECO:0000313" key="14">
    <source>
        <dbReference type="Proteomes" id="UP000215902"/>
    </source>
</evidence>
<evidence type="ECO:0000313" key="13">
    <source>
        <dbReference type="EMBL" id="PAA63866.1"/>
    </source>
</evidence>
<evidence type="ECO:0000256" key="11">
    <source>
        <dbReference type="RuleBase" id="RU000679"/>
    </source>
</evidence>
<dbReference type="STRING" id="282301.A0A267EQY0"/>
<keyword evidence="10 11" id="KW-0407">Ion channel</keyword>
<dbReference type="Gene3D" id="2.60.470.10">
    <property type="entry name" value="Acid-sensing ion channels like domains"/>
    <property type="match status" value="1"/>
</dbReference>
<evidence type="ECO:0000256" key="8">
    <source>
        <dbReference type="ARBA" id="ARBA00023136"/>
    </source>
</evidence>
<evidence type="ECO:0000256" key="10">
    <source>
        <dbReference type="ARBA" id="ARBA00023303"/>
    </source>
</evidence>
<dbReference type="Pfam" id="PF00858">
    <property type="entry name" value="ASC"/>
    <property type="match status" value="1"/>
</dbReference>
<evidence type="ECO:0000256" key="7">
    <source>
        <dbReference type="ARBA" id="ARBA00023065"/>
    </source>
</evidence>
<comment type="similarity">
    <text evidence="11">Belongs to the amiloride-sensitive sodium channel (TC 1.A.6) family.</text>
</comment>
<dbReference type="GO" id="GO:0015280">
    <property type="term" value="F:ligand-gated sodium channel activity"/>
    <property type="evidence" value="ECO:0007669"/>
    <property type="project" value="TreeGrafter"/>
</dbReference>
<dbReference type="EMBL" id="NIVC01001809">
    <property type="protein sequence ID" value="PAA63866.1"/>
    <property type="molecule type" value="Genomic_DNA"/>
</dbReference>
<reference evidence="13 14" key="1">
    <citation type="submission" date="2017-06" db="EMBL/GenBank/DDBJ databases">
        <title>A platform for efficient transgenesis in Macrostomum lignano, a flatworm model organism for stem cell research.</title>
        <authorList>
            <person name="Berezikov E."/>
        </authorList>
    </citation>
    <scope>NUCLEOTIDE SEQUENCE [LARGE SCALE GENOMIC DNA]</scope>
    <source>
        <strain evidence="13">DV1</strain>
        <tissue evidence="13">Whole organism</tissue>
    </source>
</reference>
<evidence type="ECO:0000256" key="9">
    <source>
        <dbReference type="ARBA" id="ARBA00023201"/>
    </source>
</evidence>
<dbReference type="Gene3D" id="1.10.287.770">
    <property type="entry name" value="YojJ-like"/>
    <property type="match status" value="1"/>
</dbReference>
<dbReference type="InterPro" id="IPR001873">
    <property type="entry name" value="ENaC"/>
</dbReference>
<evidence type="ECO:0000256" key="2">
    <source>
        <dbReference type="ARBA" id="ARBA00022448"/>
    </source>
</evidence>
<feature type="compositionally biased region" description="Pro residues" evidence="12">
    <location>
        <begin position="43"/>
        <end position="59"/>
    </location>
</feature>
<comment type="subcellular location">
    <subcellularLocation>
        <location evidence="1">Membrane</location>
        <topology evidence="1">Multi-pass membrane protein</topology>
    </subcellularLocation>
</comment>
<evidence type="ECO:0000256" key="4">
    <source>
        <dbReference type="ARBA" id="ARBA00022692"/>
    </source>
</evidence>
<dbReference type="AlphaFoldDB" id="A0A267EQY0"/>
<name>A0A267EQY0_9PLAT</name>
<protein>
    <submittedName>
        <fullName evidence="13">Uncharacterized protein</fullName>
    </submittedName>
</protein>
<dbReference type="GO" id="GO:0005886">
    <property type="term" value="C:plasma membrane"/>
    <property type="evidence" value="ECO:0007669"/>
    <property type="project" value="TreeGrafter"/>
</dbReference>
<feature type="compositionally biased region" description="Low complexity" evidence="12">
    <location>
        <begin position="19"/>
        <end position="28"/>
    </location>
</feature>
<accession>A0A267EQY0</accession>
<gene>
    <name evidence="13" type="ORF">BOX15_Mlig025217g1</name>
</gene>
<keyword evidence="7 11" id="KW-0406">Ion transport</keyword>
<keyword evidence="6" id="KW-0915">Sodium</keyword>